<evidence type="ECO:0000256" key="1">
    <source>
        <dbReference type="ARBA" id="ARBA00004651"/>
    </source>
</evidence>
<evidence type="ECO:0000256" key="3">
    <source>
        <dbReference type="ARBA" id="ARBA00022692"/>
    </source>
</evidence>
<reference evidence="7 8" key="1">
    <citation type="journal article" date="2016" name="Nat. Commun.">
        <title>Thousands of microbial genomes shed light on interconnected biogeochemical processes in an aquifer system.</title>
        <authorList>
            <person name="Anantharaman K."/>
            <person name="Brown C.T."/>
            <person name="Hug L.A."/>
            <person name="Sharon I."/>
            <person name="Castelle C.J."/>
            <person name="Probst A.J."/>
            <person name="Thomas B.C."/>
            <person name="Singh A."/>
            <person name="Wilkins M.J."/>
            <person name="Karaoz U."/>
            <person name="Brodie E.L."/>
            <person name="Williams K.H."/>
            <person name="Hubbard S.S."/>
            <person name="Banfield J.F."/>
        </authorList>
    </citation>
    <scope>NUCLEOTIDE SEQUENCE [LARGE SCALE GENOMIC DNA]</scope>
</reference>
<dbReference type="Pfam" id="PF13440">
    <property type="entry name" value="Polysacc_synt_3"/>
    <property type="match status" value="1"/>
</dbReference>
<dbReference type="PANTHER" id="PTHR30250">
    <property type="entry name" value="PST FAMILY PREDICTED COLANIC ACID TRANSPORTER"/>
    <property type="match status" value="1"/>
</dbReference>
<feature type="transmembrane region" description="Helical" evidence="6">
    <location>
        <begin position="21"/>
        <end position="48"/>
    </location>
</feature>
<evidence type="ECO:0000256" key="2">
    <source>
        <dbReference type="ARBA" id="ARBA00022475"/>
    </source>
</evidence>
<feature type="transmembrane region" description="Helical" evidence="6">
    <location>
        <begin position="162"/>
        <end position="181"/>
    </location>
</feature>
<keyword evidence="2" id="KW-1003">Cell membrane</keyword>
<dbReference type="PANTHER" id="PTHR30250:SF11">
    <property type="entry name" value="O-ANTIGEN TRANSPORTER-RELATED"/>
    <property type="match status" value="1"/>
</dbReference>
<comment type="caution">
    <text evidence="7">The sequence shown here is derived from an EMBL/GenBank/DDBJ whole genome shotgun (WGS) entry which is preliminary data.</text>
</comment>
<evidence type="ECO:0008006" key="9">
    <source>
        <dbReference type="Google" id="ProtNLM"/>
    </source>
</evidence>
<accession>A0A1G2L112</accession>
<evidence type="ECO:0000313" key="7">
    <source>
        <dbReference type="EMBL" id="OHA05194.1"/>
    </source>
</evidence>
<feature type="transmembrane region" description="Helical" evidence="6">
    <location>
        <begin position="127"/>
        <end position="142"/>
    </location>
</feature>
<keyword evidence="5 6" id="KW-0472">Membrane</keyword>
<evidence type="ECO:0000256" key="4">
    <source>
        <dbReference type="ARBA" id="ARBA00022989"/>
    </source>
</evidence>
<dbReference type="AlphaFoldDB" id="A0A1G2L112"/>
<evidence type="ECO:0000313" key="8">
    <source>
        <dbReference type="Proteomes" id="UP000177982"/>
    </source>
</evidence>
<organism evidence="7 8">
    <name type="scientific">Candidatus Sungbacteria bacterium RIFCSPLOWO2_01_FULL_47_10</name>
    <dbReference type="NCBI Taxonomy" id="1802276"/>
    <lineage>
        <taxon>Bacteria</taxon>
        <taxon>Candidatus Sungiibacteriota</taxon>
    </lineage>
</organism>
<dbReference type="InterPro" id="IPR050833">
    <property type="entry name" value="Poly_Biosynth_Transport"/>
</dbReference>
<feature type="transmembrane region" description="Helical" evidence="6">
    <location>
        <begin position="303"/>
        <end position="322"/>
    </location>
</feature>
<comment type="subcellular location">
    <subcellularLocation>
        <location evidence="1">Cell membrane</location>
        <topology evidence="1">Multi-pass membrane protein</topology>
    </subcellularLocation>
</comment>
<sequence>MINKIEQLLKRTEKYTKMDMVYFVESGAWVTFGQIVSSGMTFLLALAFANLLPKEVYGQYKYILGVTGLLGALTLTGLETSVIQAVSRGYEGVLKTAFRKNIAWSFLLTTSAIGAAIYYMYFEENSVLAYSLWIAAFLVPFTRSAQLYSSYLNGKKLFRIKIGYETASTIVAGIALVAAVYFSGRVFVIISAYFISYFILSLFFYYRTMRVYAPNNMTDPEFMGYAKHLSFLNVLDIIASNIDKVLVFNFVGPAALAIYSFAIGIPEQTKPFLKGITNIILPRFSERSEGDIRRNLGNKIVKMLLFNAVITTSYIAFAPLLYGLFFPQYHESVFYSQIFAVSLLAGSITPIEIFLLAKKKIKEQYVVRMSVSLFQIVSVFVFTFWLGLAGLILARVATRFFVAAANLFIYFRMPAEEIG</sequence>
<evidence type="ECO:0000256" key="6">
    <source>
        <dbReference type="SAM" id="Phobius"/>
    </source>
</evidence>
<feature type="transmembrane region" description="Helical" evidence="6">
    <location>
        <begin position="102"/>
        <end position="121"/>
    </location>
</feature>
<feature type="transmembrane region" description="Helical" evidence="6">
    <location>
        <begin position="365"/>
        <end position="386"/>
    </location>
</feature>
<keyword evidence="3 6" id="KW-0812">Transmembrane</keyword>
<feature type="transmembrane region" description="Helical" evidence="6">
    <location>
        <begin position="334"/>
        <end position="356"/>
    </location>
</feature>
<name>A0A1G2L112_9BACT</name>
<evidence type="ECO:0000256" key="5">
    <source>
        <dbReference type="ARBA" id="ARBA00023136"/>
    </source>
</evidence>
<feature type="transmembrane region" description="Helical" evidence="6">
    <location>
        <begin position="187"/>
        <end position="206"/>
    </location>
</feature>
<dbReference type="EMBL" id="MHQO01000058">
    <property type="protein sequence ID" value="OHA05194.1"/>
    <property type="molecule type" value="Genomic_DNA"/>
</dbReference>
<protein>
    <recommendedName>
        <fullName evidence="9">Polysaccharide biosynthesis protein C-terminal domain-containing protein</fullName>
    </recommendedName>
</protein>
<dbReference type="GO" id="GO:0005886">
    <property type="term" value="C:plasma membrane"/>
    <property type="evidence" value="ECO:0007669"/>
    <property type="project" value="UniProtKB-SubCell"/>
</dbReference>
<feature type="transmembrane region" description="Helical" evidence="6">
    <location>
        <begin position="60"/>
        <end position="82"/>
    </location>
</feature>
<proteinExistence type="predicted"/>
<gene>
    <name evidence="7" type="ORF">A2934_02770</name>
</gene>
<dbReference type="Proteomes" id="UP000177982">
    <property type="component" value="Unassembled WGS sequence"/>
</dbReference>
<keyword evidence="4 6" id="KW-1133">Transmembrane helix</keyword>